<proteinExistence type="predicted"/>
<dbReference type="AntiFam" id="ANF00233">
    <property type="entry name" value="Shadow ORF (opposite trxB)"/>
</dbReference>
<dbReference type="EMBL" id="CAEZXE010000031">
    <property type="protein sequence ID" value="CAB4673821.1"/>
    <property type="molecule type" value="Genomic_DNA"/>
</dbReference>
<accession>A0A6J6MHZ1</accession>
<dbReference type="AlphaFoldDB" id="A0A6J6MHZ1"/>
<evidence type="ECO:0000313" key="2">
    <source>
        <dbReference type="EMBL" id="CAB4673821.1"/>
    </source>
</evidence>
<dbReference type="EMBL" id="CAEZSU010000276">
    <property type="protein sequence ID" value="CAB4567083.1"/>
    <property type="molecule type" value="Genomic_DNA"/>
</dbReference>
<evidence type="ECO:0000313" key="1">
    <source>
        <dbReference type="EMBL" id="CAB4567083.1"/>
    </source>
</evidence>
<organism evidence="2">
    <name type="scientific">freshwater metagenome</name>
    <dbReference type="NCBI Taxonomy" id="449393"/>
    <lineage>
        <taxon>unclassified sequences</taxon>
        <taxon>metagenomes</taxon>
        <taxon>ecological metagenomes</taxon>
    </lineage>
</organism>
<protein>
    <submittedName>
        <fullName evidence="2">Unannotated protein</fullName>
    </submittedName>
</protein>
<reference evidence="2" key="1">
    <citation type="submission" date="2020-05" db="EMBL/GenBank/DDBJ databases">
        <authorList>
            <person name="Chiriac C."/>
            <person name="Salcher M."/>
            <person name="Ghai R."/>
            <person name="Kavagutti S V."/>
        </authorList>
    </citation>
    <scope>NUCLEOTIDE SEQUENCE</scope>
</reference>
<name>A0A6J6MHZ1_9ZZZZ</name>
<sequence>MRGFGSVGVADPDLEGTSGKVDLAHFAGHDFGTEAQCLFAELHHEFGTHDAVGPTRKVLNLGGEHELTAGLIAGRGRFALDE</sequence>
<gene>
    <name evidence="1" type="ORF">UFOPK1495_01837</name>
    <name evidence="2" type="ORF">UFOPK2350_00515</name>
</gene>